<accession>A0ABY5SHA0</accession>
<dbReference type="Proteomes" id="UP001057877">
    <property type="component" value="Chromosome"/>
</dbReference>
<dbReference type="EMBL" id="CP091430">
    <property type="protein sequence ID" value="UVI31633.1"/>
    <property type="molecule type" value="Genomic_DNA"/>
</dbReference>
<proteinExistence type="inferred from homology"/>
<gene>
    <name evidence="3" type="ORF">L1F29_07370</name>
</gene>
<evidence type="ECO:0000313" key="4">
    <source>
        <dbReference type="Proteomes" id="UP001057877"/>
    </source>
</evidence>
<dbReference type="Pfam" id="PF04519">
    <property type="entry name" value="Bactofilin"/>
    <property type="match status" value="1"/>
</dbReference>
<dbReference type="PANTHER" id="PTHR35024">
    <property type="entry name" value="HYPOTHETICAL CYTOSOLIC PROTEIN"/>
    <property type="match status" value="1"/>
</dbReference>
<evidence type="ECO:0000256" key="2">
    <source>
        <dbReference type="SAM" id="MobiDB-lite"/>
    </source>
</evidence>
<comment type="similarity">
    <text evidence="1">Belongs to the bactofilin family.</text>
</comment>
<dbReference type="InterPro" id="IPR007607">
    <property type="entry name" value="BacA/B"/>
</dbReference>
<keyword evidence="4" id="KW-1185">Reference proteome</keyword>
<protein>
    <submittedName>
        <fullName evidence="3">Polymer-forming cytoskeletal protein</fullName>
    </submittedName>
</protein>
<evidence type="ECO:0000256" key="1">
    <source>
        <dbReference type="ARBA" id="ARBA00044755"/>
    </source>
</evidence>
<organism evidence="3 4">
    <name type="scientific">Paenibacillus spongiae</name>
    <dbReference type="NCBI Taxonomy" id="2909671"/>
    <lineage>
        <taxon>Bacteria</taxon>
        <taxon>Bacillati</taxon>
        <taxon>Bacillota</taxon>
        <taxon>Bacilli</taxon>
        <taxon>Bacillales</taxon>
        <taxon>Paenibacillaceae</taxon>
        <taxon>Paenibacillus</taxon>
    </lineage>
</organism>
<name>A0ABY5SHA0_9BACL</name>
<reference evidence="3" key="1">
    <citation type="submission" date="2022-01" db="EMBL/GenBank/DDBJ databases">
        <title>Paenibacillus spongiae sp. nov., isolated from marine sponge.</title>
        <authorList>
            <person name="Li Z."/>
            <person name="Zhang M."/>
        </authorList>
    </citation>
    <scope>NUCLEOTIDE SEQUENCE</scope>
    <source>
        <strain evidence="3">PHS-Z3</strain>
    </source>
</reference>
<dbReference type="RefSeq" id="WP_258387695.1">
    <property type="nucleotide sequence ID" value="NZ_CP091430.1"/>
</dbReference>
<sequence length="155" mass="16557">MFKETKRQSSTDTLIGPGTTVEGHLLSEANIRIEGEYRGEITCQGDVIIGEGGVARANITSKDVTVAGKVIGDIVTSGRLTITASGQLHGSVTTHNLLIQDGGLLNGTCTMEKTAEYRSRQAAEADSHQPVKEAANKETHPKEKEKEKEKARQAG</sequence>
<dbReference type="PANTHER" id="PTHR35024:SF4">
    <property type="entry name" value="POLYMER-FORMING CYTOSKELETAL PROTEIN"/>
    <property type="match status" value="1"/>
</dbReference>
<evidence type="ECO:0000313" key="3">
    <source>
        <dbReference type="EMBL" id="UVI31633.1"/>
    </source>
</evidence>
<feature type="region of interest" description="Disordered" evidence="2">
    <location>
        <begin position="116"/>
        <end position="155"/>
    </location>
</feature>